<dbReference type="Proteomes" id="UP001199260">
    <property type="component" value="Unassembled WGS sequence"/>
</dbReference>
<proteinExistence type="predicted"/>
<gene>
    <name evidence="1" type="ORF">LPW39_15675</name>
</gene>
<accession>A0AAW4XYS7</accession>
<dbReference type="EMBL" id="JAJNCT010000020">
    <property type="protein sequence ID" value="MCD2166562.1"/>
    <property type="molecule type" value="Genomic_DNA"/>
</dbReference>
<evidence type="ECO:0000313" key="2">
    <source>
        <dbReference type="Proteomes" id="UP001199260"/>
    </source>
</evidence>
<evidence type="ECO:0000313" key="1">
    <source>
        <dbReference type="EMBL" id="MCD2166562.1"/>
    </source>
</evidence>
<dbReference type="AlphaFoldDB" id="A0AAW4XYS7"/>
<organism evidence="1 2">
    <name type="scientific">Comamonas koreensis</name>
    <dbReference type="NCBI Taxonomy" id="160825"/>
    <lineage>
        <taxon>Bacteria</taxon>
        <taxon>Pseudomonadati</taxon>
        <taxon>Pseudomonadota</taxon>
        <taxon>Betaproteobacteria</taxon>
        <taxon>Burkholderiales</taxon>
        <taxon>Comamonadaceae</taxon>
        <taxon>Comamonas</taxon>
    </lineage>
</organism>
<keyword evidence="2" id="KW-1185">Reference proteome</keyword>
<name>A0AAW4XYS7_9BURK</name>
<sequence length="204" mass="22757">MPENLLPPIADLQRTAQSLAMLDAILSPDWEYRNFSFNSGWASGQKMASMRDGSGDEWFILFDDAGAAMKGFAHELAGDSSFLSEIQRQVPRDFSEFLNEPAFSMQHATFCLWRTHHDKTWNKVAGFSGDDGATQMVLQLTHGAPGYKEWAEGYYDIPVNLEAVSAIFAHQTLSPQLVFLLDQQADLHAVRADADEIGYPHTLT</sequence>
<dbReference type="RefSeq" id="WP_230777049.1">
    <property type="nucleotide sequence ID" value="NZ_JAJNCT010000020.1"/>
</dbReference>
<protein>
    <submittedName>
        <fullName evidence="1">Uncharacterized protein</fullName>
    </submittedName>
</protein>
<comment type="caution">
    <text evidence="1">The sequence shown here is derived from an EMBL/GenBank/DDBJ whole genome shotgun (WGS) entry which is preliminary data.</text>
</comment>
<reference evidence="1 2" key="1">
    <citation type="submission" date="2021-11" db="EMBL/GenBank/DDBJ databases">
        <title>Genome sequence.</title>
        <authorList>
            <person name="Sun Q."/>
        </authorList>
    </citation>
    <scope>NUCLEOTIDE SEQUENCE [LARGE SCALE GENOMIC DNA]</scope>
    <source>
        <strain evidence="1 2">KCTC 12005</strain>
    </source>
</reference>